<name>A0ABW1EBR4_9BACT</name>
<comment type="caution">
    <text evidence="1">The sequence shown here is derived from an EMBL/GenBank/DDBJ whole genome shotgun (WGS) entry which is preliminary data.</text>
</comment>
<gene>
    <name evidence="1" type="ORF">ACFPT7_05615</name>
</gene>
<proteinExistence type="predicted"/>
<accession>A0ABW1EBR4</accession>
<organism evidence="1 2">
    <name type="scientific">Acidicapsa dinghuensis</name>
    <dbReference type="NCBI Taxonomy" id="2218256"/>
    <lineage>
        <taxon>Bacteria</taxon>
        <taxon>Pseudomonadati</taxon>
        <taxon>Acidobacteriota</taxon>
        <taxon>Terriglobia</taxon>
        <taxon>Terriglobales</taxon>
        <taxon>Acidobacteriaceae</taxon>
        <taxon>Acidicapsa</taxon>
    </lineage>
</organism>
<dbReference type="Proteomes" id="UP001596091">
    <property type="component" value="Unassembled WGS sequence"/>
</dbReference>
<sequence length="218" mass="24434">MAIWKSGAYWKSAMDHLQQKPDVLNRLEKFGVFKPDNRMIGEIISRCTVLTGDAAIEIDKFHHENIYSDVAWVASSALADLEDPFRGWRLGSHSALAFLRVDGNQPHLWARLVQSLGFQCLATEAARNQQALSTPESIMSMENRNLEYLTFIVSVCAASGILASMQCENCDTVSAMVFWGPKEELENVAVRLVEQFKHIDSTDLEHWLARGASFVVST</sequence>
<keyword evidence="2" id="KW-1185">Reference proteome</keyword>
<dbReference type="EMBL" id="JBHSPH010000002">
    <property type="protein sequence ID" value="MFC5861761.1"/>
    <property type="molecule type" value="Genomic_DNA"/>
</dbReference>
<dbReference type="RefSeq" id="WP_263337367.1">
    <property type="nucleotide sequence ID" value="NZ_JAGSYH010000004.1"/>
</dbReference>
<reference evidence="2" key="1">
    <citation type="journal article" date="2019" name="Int. J. Syst. Evol. Microbiol.">
        <title>The Global Catalogue of Microorganisms (GCM) 10K type strain sequencing project: providing services to taxonomists for standard genome sequencing and annotation.</title>
        <authorList>
            <consortium name="The Broad Institute Genomics Platform"/>
            <consortium name="The Broad Institute Genome Sequencing Center for Infectious Disease"/>
            <person name="Wu L."/>
            <person name="Ma J."/>
        </authorList>
    </citation>
    <scope>NUCLEOTIDE SEQUENCE [LARGE SCALE GENOMIC DNA]</scope>
    <source>
        <strain evidence="2">JCM 4087</strain>
    </source>
</reference>
<evidence type="ECO:0000313" key="1">
    <source>
        <dbReference type="EMBL" id="MFC5861761.1"/>
    </source>
</evidence>
<evidence type="ECO:0000313" key="2">
    <source>
        <dbReference type="Proteomes" id="UP001596091"/>
    </source>
</evidence>
<protein>
    <submittedName>
        <fullName evidence="1">Uncharacterized protein</fullName>
    </submittedName>
</protein>